<gene>
    <name evidence="1" type="ORF">L0N21_11965</name>
</gene>
<dbReference type="EMBL" id="JAKNFS010000016">
    <property type="protein sequence ID" value="MCG4766215.1"/>
    <property type="molecule type" value="Genomic_DNA"/>
</dbReference>
<dbReference type="AlphaFoldDB" id="A0AAE3F322"/>
<sequence>MKLSKYEKETIILTNEEDQYYSVYTFNQGLQKRLKNFAERYPECCYLSNSTKEGSERNLDVQPD</sequence>
<comment type="caution">
    <text evidence="1">The sequence shown here is derived from an EMBL/GenBank/DDBJ whole genome shotgun (WGS) entry which is preliminary data.</text>
</comment>
<organism evidence="1 2">
    <name type="scientific">Fusicatenibacter saccharivorans</name>
    <dbReference type="NCBI Taxonomy" id="1150298"/>
    <lineage>
        <taxon>Bacteria</taxon>
        <taxon>Bacillati</taxon>
        <taxon>Bacillota</taxon>
        <taxon>Clostridia</taxon>
        <taxon>Lachnospirales</taxon>
        <taxon>Lachnospiraceae</taxon>
        <taxon>Fusicatenibacter</taxon>
    </lineage>
</organism>
<evidence type="ECO:0000313" key="1">
    <source>
        <dbReference type="EMBL" id="MCG4766215.1"/>
    </source>
</evidence>
<proteinExistence type="predicted"/>
<evidence type="ECO:0000313" key="2">
    <source>
        <dbReference type="Proteomes" id="UP001199915"/>
    </source>
</evidence>
<reference evidence="1" key="1">
    <citation type="submission" date="2022-01" db="EMBL/GenBank/DDBJ databases">
        <title>Collection of gut derived symbiotic bacterial strains cultured from healthy donors.</title>
        <authorList>
            <person name="Lin H."/>
            <person name="Kohout C."/>
            <person name="Waligurski E."/>
            <person name="Pamer E.G."/>
        </authorList>
    </citation>
    <scope>NUCLEOTIDE SEQUENCE</scope>
    <source>
        <strain evidence="1">DFI.5.49</strain>
    </source>
</reference>
<accession>A0AAE3F322</accession>
<protein>
    <submittedName>
        <fullName evidence="1">Uncharacterized protein</fullName>
    </submittedName>
</protein>
<dbReference type="Proteomes" id="UP001199915">
    <property type="component" value="Unassembled WGS sequence"/>
</dbReference>
<name>A0AAE3F322_9FIRM</name>
<dbReference type="RefSeq" id="WP_227617915.1">
    <property type="nucleotide sequence ID" value="NZ_JAKNFS010000016.1"/>
</dbReference>